<feature type="transmembrane region" description="Helical" evidence="6">
    <location>
        <begin position="7"/>
        <end position="26"/>
    </location>
</feature>
<feature type="transmembrane region" description="Helical" evidence="6">
    <location>
        <begin position="432"/>
        <end position="449"/>
    </location>
</feature>
<organism evidence="7 8">
    <name type="scientific">Cohnella ginsengisoli</name>
    <dbReference type="NCBI Taxonomy" id="425004"/>
    <lineage>
        <taxon>Bacteria</taxon>
        <taxon>Bacillati</taxon>
        <taxon>Bacillota</taxon>
        <taxon>Bacilli</taxon>
        <taxon>Bacillales</taxon>
        <taxon>Paenibacillaceae</taxon>
        <taxon>Cohnella</taxon>
    </lineage>
</organism>
<keyword evidence="3 6" id="KW-0812">Transmembrane</keyword>
<dbReference type="InterPro" id="IPR050833">
    <property type="entry name" value="Poly_Biosynth_Transport"/>
</dbReference>
<feature type="transmembrane region" description="Helical" evidence="6">
    <location>
        <begin position="396"/>
        <end position="420"/>
    </location>
</feature>
<feature type="transmembrane region" description="Helical" evidence="6">
    <location>
        <begin position="46"/>
        <end position="69"/>
    </location>
</feature>
<evidence type="ECO:0000256" key="2">
    <source>
        <dbReference type="ARBA" id="ARBA00022475"/>
    </source>
</evidence>
<gene>
    <name evidence="7" type="ORF">OMP38_13565</name>
</gene>
<feature type="transmembrane region" description="Helical" evidence="6">
    <location>
        <begin position="121"/>
        <end position="140"/>
    </location>
</feature>
<evidence type="ECO:0000256" key="4">
    <source>
        <dbReference type="ARBA" id="ARBA00022989"/>
    </source>
</evidence>
<dbReference type="GO" id="GO:0005886">
    <property type="term" value="C:plasma membrane"/>
    <property type="evidence" value="ECO:0007669"/>
    <property type="project" value="UniProtKB-SubCell"/>
</dbReference>
<keyword evidence="4 6" id="KW-1133">Transmembrane helix</keyword>
<feature type="transmembrane region" description="Helical" evidence="6">
    <location>
        <begin position="89"/>
        <end position="109"/>
    </location>
</feature>
<protein>
    <submittedName>
        <fullName evidence="7">Uncharacterized protein</fullName>
    </submittedName>
</protein>
<name>A0A9X4KLC6_9BACL</name>
<dbReference type="EMBL" id="JAPDHZ010000003">
    <property type="protein sequence ID" value="MDG0791775.1"/>
    <property type="molecule type" value="Genomic_DNA"/>
</dbReference>
<proteinExistence type="predicted"/>
<dbReference type="PANTHER" id="PTHR30250">
    <property type="entry name" value="PST FAMILY PREDICTED COLANIC ACID TRANSPORTER"/>
    <property type="match status" value="1"/>
</dbReference>
<feature type="transmembrane region" description="Helical" evidence="6">
    <location>
        <begin position="152"/>
        <end position="174"/>
    </location>
</feature>
<dbReference type="AlphaFoldDB" id="A0A9X4KLC6"/>
<evidence type="ECO:0000256" key="1">
    <source>
        <dbReference type="ARBA" id="ARBA00004651"/>
    </source>
</evidence>
<evidence type="ECO:0000256" key="6">
    <source>
        <dbReference type="SAM" id="Phobius"/>
    </source>
</evidence>
<reference evidence="7 8" key="1">
    <citation type="submission" date="2022-10" db="EMBL/GenBank/DDBJ databases">
        <title>Comparative genomic analysis of Cohnella hashimotonis sp. nov., isolated from the International Space Station.</title>
        <authorList>
            <person name="Simpson A."/>
            <person name="Venkateswaran K."/>
        </authorList>
    </citation>
    <scope>NUCLEOTIDE SEQUENCE [LARGE SCALE GENOMIC DNA]</scope>
    <source>
        <strain evidence="7 8">DSM 18997</strain>
    </source>
</reference>
<sequence length="515" mass="57604">MRVKHTIVNIAAGIGNQLVITLLSFISRTVFINSLGAEYLGVNGLFTNILAMLSLAEAGIGASIMYSLYKPVADNDQEKIKRLMRLYKYAYLAIALVVAALGLALLPFLDLFVKNTEVPNITGIYLIFLLNTVTPYFFSYKNAFLNVAQKGYIVTIAFTISSVVSSCLKIAILYYSKNYILFLLVDSALNLLTAASLTLIANRKYPYLRQKVSGQLDAETKSGIVKNVKAIVLQNIGSYLVLGTENILISAYVSVAAVGLYSNYKMLIEIGRTFIYQVFNNMYHSVGNLVSQESEEKVYSVYKVMLMLSFWLYSLCAILLYILIQPFIRIWIGSDYLMSNAVLILLLFMFFERGMRNSIATVKTTSGIFHEDRFVPLGQAAISLLASFLLVKHMGITGIFLGSLISAAALPFWTTPYLVYKKVFRRSIWQHYRLYAAYLVVGLGAFFAAKKLSDFIHPTGFVPLIEKGGITVLVVSAIYWLVFFRTTEYAYLAGIVRSILGKFFGKTRANYKAEL</sequence>
<keyword evidence="5 6" id="KW-0472">Membrane</keyword>
<feature type="transmembrane region" description="Helical" evidence="6">
    <location>
        <begin position="330"/>
        <end position="351"/>
    </location>
</feature>
<feature type="transmembrane region" description="Helical" evidence="6">
    <location>
        <begin position="180"/>
        <end position="201"/>
    </location>
</feature>
<dbReference type="RefSeq" id="WP_277565624.1">
    <property type="nucleotide sequence ID" value="NZ_JAPDHZ010000003.1"/>
</dbReference>
<comment type="subcellular location">
    <subcellularLocation>
        <location evidence="1">Cell membrane</location>
        <topology evidence="1">Multi-pass membrane protein</topology>
    </subcellularLocation>
</comment>
<feature type="transmembrane region" description="Helical" evidence="6">
    <location>
        <begin position="461"/>
        <end position="482"/>
    </location>
</feature>
<evidence type="ECO:0000313" key="7">
    <source>
        <dbReference type="EMBL" id="MDG0791775.1"/>
    </source>
</evidence>
<keyword evidence="8" id="KW-1185">Reference proteome</keyword>
<dbReference type="Proteomes" id="UP001153387">
    <property type="component" value="Unassembled WGS sequence"/>
</dbReference>
<evidence type="ECO:0000256" key="3">
    <source>
        <dbReference type="ARBA" id="ARBA00022692"/>
    </source>
</evidence>
<feature type="transmembrane region" description="Helical" evidence="6">
    <location>
        <begin position="304"/>
        <end position="324"/>
    </location>
</feature>
<comment type="caution">
    <text evidence="7">The sequence shown here is derived from an EMBL/GenBank/DDBJ whole genome shotgun (WGS) entry which is preliminary data.</text>
</comment>
<accession>A0A9X4KLC6</accession>
<dbReference type="PANTHER" id="PTHR30250:SF26">
    <property type="entry name" value="PSMA PROTEIN"/>
    <property type="match status" value="1"/>
</dbReference>
<evidence type="ECO:0000313" key="8">
    <source>
        <dbReference type="Proteomes" id="UP001153387"/>
    </source>
</evidence>
<keyword evidence="2" id="KW-1003">Cell membrane</keyword>
<evidence type="ECO:0000256" key="5">
    <source>
        <dbReference type="ARBA" id="ARBA00023136"/>
    </source>
</evidence>